<dbReference type="Proteomes" id="UP000753724">
    <property type="component" value="Unassembled WGS sequence"/>
</dbReference>
<dbReference type="InterPro" id="IPR000792">
    <property type="entry name" value="Tscrpt_reg_LuxR_C"/>
</dbReference>
<evidence type="ECO:0000313" key="7">
    <source>
        <dbReference type="EMBL" id="NBC36877.1"/>
    </source>
</evidence>
<feature type="modified residue" description="4-aspartylphosphate" evidence="3">
    <location>
        <position position="56"/>
    </location>
</feature>
<sequence length="240" mass="24658">MRETVLIADDHPLFRQALVLALGRARPAARVVEAGTLAAAARAAAEADDLVLIMLDLKMPGAVGYSGIALLHAEKPQVPILVISSAEGAAVEQEARAFGAIGFLGKDSDLTTIEAAVTRVLGPAPAGAQHANAPCATASAGHGAAMPASGSATPPIPAPAQQGDGDLDTIRRQVADLTPTQLKVLLAVLDGQLNKQIAHGLGITEATVKAHMTAIMRKLDVRNRTQAALVARSLGLDLRH</sequence>
<feature type="domain" description="HTH luxR-type" evidence="5">
    <location>
        <begin position="170"/>
        <end position="235"/>
    </location>
</feature>
<dbReference type="Gene3D" id="3.40.50.2300">
    <property type="match status" value="1"/>
</dbReference>
<comment type="caution">
    <text evidence="7">The sequence shown here is derived from an EMBL/GenBank/DDBJ whole genome shotgun (WGS) entry which is preliminary data.</text>
</comment>
<dbReference type="Gene3D" id="1.10.10.10">
    <property type="entry name" value="Winged helix-like DNA-binding domain superfamily/Winged helix DNA-binding domain"/>
    <property type="match status" value="1"/>
</dbReference>
<name>A0ABW9XED6_9SPHN</name>
<keyword evidence="8" id="KW-1185">Reference proteome</keyword>
<dbReference type="PANTHER" id="PTHR45566:SF1">
    <property type="entry name" value="HTH-TYPE TRANSCRIPTIONAL REGULATOR YHJB-RELATED"/>
    <property type="match status" value="1"/>
</dbReference>
<dbReference type="SUPFAM" id="SSF46894">
    <property type="entry name" value="C-terminal effector domain of the bipartite response regulators"/>
    <property type="match status" value="1"/>
</dbReference>
<dbReference type="PRINTS" id="PR00038">
    <property type="entry name" value="HTHLUXR"/>
</dbReference>
<evidence type="ECO:0000256" key="2">
    <source>
        <dbReference type="ARBA" id="ARBA00023125"/>
    </source>
</evidence>
<gene>
    <name evidence="7" type="ORF">GTZ99_09940</name>
</gene>
<keyword evidence="1 3" id="KW-0597">Phosphoprotein</keyword>
<keyword evidence="2" id="KW-0238">DNA-binding</keyword>
<dbReference type="CDD" id="cd06170">
    <property type="entry name" value="LuxR_C_like"/>
    <property type="match status" value="1"/>
</dbReference>
<evidence type="ECO:0000256" key="3">
    <source>
        <dbReference type="PROSITE-ProRule" id="PRU00169"/>
    </source>
</evidence>
<dbReference type="PROSITE" id="PS50043">
    <property type="entry name" value="HTH_LUXR_2"/>
    <property type="match status" value="1"/>
</dbReference>
<dbReference type="PROSITE" id="PS50110">
    <property type="entry name" value="RESPONSE_REGULATORY"/>
    <property type="match status" value="1"/>
</dbReference>
<organism evidence="7 8">
    <name type="scientific">Novosphingobium ovatum</name>
    <dbReference type="NCBI Taxonomy" id="1908523"/>
    <lineage>
        <taxon>Bacteria</taxon>
        <taxon>Pseudomonadati</taxon>
        <taxon>Pseudomonadota</taxon>
        <taxon>Alphaproteobacteria</taxon>
        <taxon>Sphingomonadales</taxon>
        <taxon>Sphingomonadaceae</taxon>
        <taxon>Novosphingobium</taxon>
    </lineage>
</organism>
<dbReference type="InterPro" id="IPR016032">
    <property type="entry name" value="Sig_transdc_resp-reg_C-effctor"/>
</dbReference>
<proteinExistence type="predicted"/>
<dbReference type="Pfam" id="PF00072">
    <property type="entry name" value="Response_reg"/>
    <property type="match status" value="1"/>
</dbReference>
<reference evidence="8" key="1">
    <citation type="submission" date="2020-01" db="EMBL/GenBank/DDBJ databases">
        <title>Sphingomonas sp. strain CSW-10.</title>
        <authorList>
            <person name="Chen W.-M."/>
        </authorList>
    </citation>
    <scope>NUCLEOTIDE SEQUENCE [LARGE SCALE GENOMIC DNA]</scope>
    <source>
        <strain evidence="8">FSY-8</strain>
    </source>
</reference>
<evidence type="ECO:0000313" key="8">
    <source>
        <dbReference type="Proteomes" id="UP000753724"/>
    </source>
</evidence>
<evidence type="ECO:0000259" key="5">
    <source>
        <dbReference type="PROSITE" id="PS50043"/>
    </source>
</evidence>
<dbReference type="SMART" id="SM00421">
    <property type="entry name" value="HTH_LUXR"/>
    <property type="match status" value="1"/>
</dbReference>
<dbReference type="InterPro" id="IPR051015">
    <property type="entry name" value="EvgA-like"/>
</dbReference>
<evidence type="ECO:0000259" key="6">
    <source>
        <dbReference type="PROSITE" id="PS50110"/>
    </source>
</evidence>
<dbReference type="InterPro" id="IPR011006">
    <property type="entry name" value="CheY-like_superfamily"/>
</dbReference>
<feature type="region of interest" description="Disordered" evidence="4">
    <location>
        <begin position="142"/>
        <end position="162"/>
    </location>
</feature>
<dbReference type="InterPro" id="IPR058245">
    <property type="entry name" value="NreC/VraR/RcsB-like_REC"/>
</dbReference>
<dbReference type="SMART" id="SM00448">
    <property type="entry name" value="REC"/>
    <property type="match status" value="1"/>
</dbReference>
<dbReference type="RefSeq" id="WP_161718331.1">
    <property type="nucleotide sequence ID" value="NZ_JAAAPO010000003.1"/>
</dbReference>
<dbReference type="SUPFAM" id="SSF52172">
    <property type="entry name" value="CheY-like"/>
    <property type="match status" value="1"/>
</dbReference>
<dbReference type="EMBL" id="JAAAPO010000003">
    <property type="protein sequence ID" value="NBC36877.1"/>
    <property type="molecule type" value="Genomic_DNA"/>
</dbReference>
<accession>A0ABW9XED6</accession>
<evidence type="ECO:0000256" key="4">
    <source>
        <dbReference type="SAM" id="MobiDB-lite"/>
    </source>
</evidence>
<dbReference type="InterPro" id="IPR036388">
    <property type="entry name" value="WH-like_DNA-bd_sf"/>
</dbReference>
<protein>
    <submittedName>
        <fullName evidence="7">Response regulator</fullName>
    </submittedName>
</protein>
<dbReference type="PROSITE" id="PS00622">
    <property type="entry name" value="HTH_LUXR_1"/>
    <property type="match status" value="1"/>
</dbReference>
<feature type="domain" description="Response regulatory" evidence="6">
    <location>
        <begin position="4"/>
        <end position="121"/>
    </location>
</feature>
<dbReference type="PANTHER" id="PTHR45566">
    <property type="entry name" value="HTH-TYPE TRANSCRIPTIONAL REGULATOR YHJB-RELATED"/>
    <property type="match status" value="1"/>
</dbReference>
<dbReference type="Pfam" id="PF00196">
    <property type="entry name" value="GerE"/>
    <property type="match status" value="1"/>
</dbReference>
<dbReference type="CDD" id="cd17535">
    <property type="entry name" value="REC_NarL-like"/>
    <property type="match status" value="1"/>
</dbReference>
<evidence type="ECO:0000256" key="1">
    <source>
        <dbReference type="ARBA" id="ARBA00022553"/>
    </source>
</evidence>
<dbReference type="InterPro" id="IPR001789">
    <property type="entry name" value="Sig_transdc_resp-reg_receiver"/>
</dbReference>